<dbReference type="GO" id="GO:0015086">
    <property type="term" value="F:cadmium ion transmembrane transporter activity"/>
    <property type="evidence" value="ECO:0007669"/>
    <property type="project" value="TreeGrafter"/>
</dbReference>
<dbReference type="PANTHER" id="PTHR48085">
    <property type="entry name" value="CADMIUM/ZINC-TRANSPORTING ATPASE HMA2-RELATED"/>
    <property type="match status" value="1"/>
</dbReference>
<dbReference type="InterPro" id="IPR059000">
    <property type="entry name" value="ATPase_P-type_domA"/>
</dbReference>
<proteinExistence type="inferred from homology"/>
<dbReference type="InterPro" id="IPR008250">
    <property type="entry name" value="ATPase_P-typ_transduc_dom_A_sf"/>
</dbReference>
<dbReference type="Proteomes" id="UP000264179">
    <property type="component" value="Unassembled WGS sequence"/>
</dbReference>
<keyword evidence="14" id="KW-0378">Hydrolase</keyword>
<dbReference type="PROSITE" id="PS50846">
    <property type="entry name" value="HMA_2"/>
    <property type="match status" value="1"/>
</dbReference>
<dbReference type="NCBIfam" id="TIGR01525">
    <property type="entry name" value="ATPase-IB_hvy"/>
    <property type="match status" value="1"/>
</dbReference>
<evidence type="ECO:0000313" key="14">
    <source>
        <dbReference type="EMBL" id="HBU96460.1"/>
    </source>
</evidence>
<evidence type="ECO:0000256" key="9">
    <source>
        <dbReference type="ARBA" id="ARBA00023136"/>
    </source>
</evidence>
<evidence type="ECO:0000256" key="11">
    <source>
        <dbReference type="ARBA" id="ARBA00047308"/>
    </source>
</evidence>
<dbReference type="PANTHER" id="PTHR48085:SF5">
    <property type="entry name" value="CADMIUM_ZINC-TRANSPORTING ATPASE HMA4-RELATED"/>
    <property type="match status" value="1"/>
</dbReference>
<dbReference type="Gene3D" id="3.40.1110.10">
    <property type="entry name" value="Calcium-transporting ATPase, cytoplasmic domain N"/>
    <property type="match status" value="1"/>
</dbReference>
<name>A0A358HMR6_9PROT</name>
<dbReference type="Gene3D" id="3.40.50.1000">
    <property type="entry name" value="HAD superfamily/HAD-like"/>
    <property type="match status" value="1"/>
</dbReference>
<evidence type="ECO:0000256" key="10">
    <source>
        <dbReference type="ARBA" id="ARBA00039097"/>
    </source>
</evidence>
<dbReference type="EMBL" id="DOOG01000009">
    <property type="protein sequence ID" value="HBU96460.1"/>
    <property type="molecule type" value="Genomic_DNA"/>
</dbReference>
<dbReference type="Gene3D" id="3.30.70.100">
    <property type="match status" value="1"/>
</dbReference>
<dbReference type="InterPro" id="IPR036412">
    <property type="entry name" value="HAD-like_sf"/>
</dbReference>
<dbReference type="GO" id="GO:0005524">
    <property type="term" value="F:ATP binding"/>
    <property type="evidence" value="ECO:0007669"/>
    <property type="project" value="UniProtKB-UniRule"/>
</dbReference>
<dbReference type="GO" id="GO:0005886">
    <property type="term" value="C:plasma membrane"/>
    <property type="evidence" value="ECO:0007669"/>
    <property type="project" value="UniProtKB-SubCell"/>
</dbReference>
<keyword evidence="6 12" id="KW-0067">ATP-binding</keyword>
<feature type="transmembrane region" description="Helical" evidence="12">
    <location>
        <begin position="235"/>
        <end position="255"/>
    </location>
</feature>
<keyword evidence="5 12" id="KW-0547">Nucleotide-binding</keyword>
<dbReference type="RefSeq" id="WP_276650761.1">
    <property type="nucleotide sequence ID" value="NZ_DOOG01000009.1"/>
</dbReference>
<comment type="subcellular location">
    <subcellularLocation>
        <location evidence="12">Cell membrane</location>
    </subcellularLocation>
    <subcellularLocation>
        <location evidence="1">Membrane</location>
        <topology evidence="1">Multi-pass membrane protein</topology>
    </subcellularLocation>
</comment>
<dbReference type="SUPFAM" id="SSF81653">
    <property type="entry name" value="Calcium ATPase, transduction domain A"/>
    <property type="match status" value="1"/>
</dbReference>
<evidence type="ECO:0000256" key="5">
    <source>
        <dbReference type="ARBA" id="ARBA00022741"/>
    </source>
</evidence>
<dbReference type="InterPro" id="IPR023214">
    <property type="entry name" value="HAD_sf"/>
</dbReference>
<keyword evidence="9 12" id="KW-0472">Membrane</keyword>
<dbReference type="SUPFAM" id="SSF55008">
    <property type="entry name" value="HMA, heavy metal-associated domain"/>
    <property type="match status" value="1"/>
</dbReference>
<dbReference type="SUPFAM" id="SSF81665">
    <property type="entry name" value="Calcium ATPase, transmembrane domain M"/>
    <property type="match status" value="1"/>
</dbReference>
<feature type="transmembrane region" description="Helical" evidence="12">
    <location>
        <begin position="190"/>
        <end position="223"/>
    </location>
</feature>
<dbReference type="PROSITE" id="PS00154">
    <property type="entry name" value="ATPASE_E1_E2"/>
    <property type="match status" value="1"/>
</dbReference>
<dbReference type="SFLD" id="SFLDS00003">
    <property type="entry name" value="Haloacid_Dehalogenase"/>
    <property type="match status" value="1"/>
</dbReference>
<dbReference type="EC" id="7.2.2.12" evidence="10"/>
<evidence type="ECO:0000256" key="1">
    <source>
        <dbReference type="ARBA" id="ARBA00004141"/>
    </source>
</evidence>
<dbReference type="AlphaFoldDB" id="A0A358HMR6"/>
<keyword evidence="3 12" id="KW-0812">Transmembrane</keyword>
<evidence type="ECO:0000313" key="17">
    <source>
        <dbReference type="Proteomes" id="UP000264753"/>
    </source>
</evidence>
<comment type="caution">
    <text evidence="14">The sequence shown here is derived from an EMBL/GenBank/DDBJ whole genome shotgun (WGS) entry which is preliminary data.</text>
</comment>
<dbReference type="Gene3D" id="2.70.150.10">
    <property type="entry name" value="Calcium-transporting ATPase, cytoplasmic transduction domain A"/>
    <property type="match status" value="1"/>
</dbReference>
<dbReference type="GO" id="GO:0016463">
    <property type="term" value="F:P-type zinc transporter activity"/>
    <property type="evidence" value="ECO:0007669"/>
    <property type="project" value="UniProtKB-EC"/>
</dbReference>
<evidence type="ECO:0000256" key="3">
    <source>
        <dbReference type="ARBA" id="ARBA00022692"/>
    </source>
</evidence>
<keyword evidence="8 12" id="KW-1133">Transmembrane helix</keyword>
<dbReference type="InterPro" id="IPR027256">
    <property type="entry name" value="P-typ_ATPase_IB"/>
</dbReference>
<keyword evidence="12" id="KW-1003">Cell membrane</keyword>
<evidence type="ECO:0000313" key="15">
    <source>
        <dbReference type="EMBL" id="HCW66824.1"/>
    </source>
</evidence>
<dbReference type="InterPro" id="IPR018303">
    <property type="entry name" value="ATPase_P-typ_P_site"/>
</dbReference>
<dbReference type="Pfam" id="PF00702">
    <property type="entry name" value="Hydrolase"/>
    <property type="match status" value="1"/>
</dbReference>
<organism evidence="14 17">
    <name type="scientific">Thalassospira lucentensis</name>
    <dbReference type="NCBI Taxonomy" id="168935"/>
    <lineage>
        <taxon>Bacteria</taxon>
        <taxon>Pseudomonadati</taxon>
        <taxon>Pseudomonadota</taxon>
        <taxon>Alphaproteobacteria</taxon>
        <taxon>Rhodospirillales</taxon>
        <taxon>Thalassospiraceae</taxon>
        <taxon>Thalassospira</taxon>
    </lineage>
</organism>
<evidence type="ECO:0000256" key="4">
    <source>
        <dbReference type="ARBA" id="ARBA00022723"/>
    </source>
</evidence>
<sequence length="801" mass="83473">MSFIAKWEDIPAIGNCAQCQTALVDALRTALPNQQFESDGQGVKSQHPLDADALVVASDVLSTHAKHVSHYHWQVSGMDCGSCVAKIETALGKTAGVTCVDVSMMRETVTLGLGDGGPETRNAITHALNKLGYPALEKSAKGDKASAAKGCCAAKSNTDAPTNVNAHGDATGQSLLRRLVPWSSENDEIAFAVLCLVIGGLIGVVIPVTAPYAMSVASVLAAVPVMKKAFRLAQSGAVFSIELLMSVAVLGAVAIGESLEAGMVVVLFAIGERLEGVAAGQARKGVKSLMKLTPEQARRVVQGGFEDITPGDLTLDDIVEVRPGERVPADGVVDKGAAEIDNSHLTGESVPVYSEVGAEVFAGAIVTDRPVQIRVTRAAGQTMLDRVIELVEQSEKHKAPVERFVAKFARIYTPIIMALAALTVVIPPVLFGQAWEEWIYRGLALLLIGCPCALVISTPAAVTSALARATKIGLLVKGGAALELIGAVRTMAFDKTGTLTEGKPKLAAIKTADGYGENGVLTIAAALETVTSHPLARAVVAAAQSHNLDLPVIEDARTIAGAGVEGRIDGTLYRVGAAKRLDVTPDGETAKWLSDQEEDGSTAVIVLKNDQIIGALALRDTARGDAKSALAELNSLNITPVMLTGDANRVGKRMAADLGIDYRAELLPEDKLNVLAELRDDPKRSGPVAMVGDGINDAPALKSADVGIAIGGGTDIALEAADAVAVRDRLGDVVNLVKLSRAARRVIRENIAIALGLKAVFLVTSITGLTGLWLAVLADTGATVLVTINSLRLLMALRGSK</sequence>
<gene>
    <name evidence="14" type="primary">zntA</name>
    <name evidence="14" type="ORF">DEF21_00970</name>
    <name evidence="15" type="ORF">DHR80_06345</name>
</gene>
<dbReference type="GO" id="GO:0046872">
    <property type="term" value="F:metal ion binding"/>
    <property type="evidence" value="ECO:0007669"/>
    <property type="project" value="UniProtKB-KW"/>
</dbReference>
<feature type="transmembrane region" description="Helical" evidence="12">
    <location>
        <begin position="411"/>
        <end position="431"/>
    </location>
</feature>
<dbReference type="EMBL" id="DPOP01000060">
    <property type="protein sequence ID" value="HCW66824.1"/>
    <property type="molecule type" value="Genomic_DNA"/>
</dbReference>
<evidence type="ECO:0000256" key="12">
    <source>
        <dbReference type="RuleBase" id="RU362081"/>
    </source>
</evidence>
<dbReference type="InterPro" id="IPR036163">
    <property type="entry name" value="HMA_dom_sf"/>
</dbReference>
<dbReference type="InterPro" id="IPR001757">
    <property type="entry name" value="P_typ_ATPase"/>
</dbReference>
<dbReference type="InterPro" id="IPR051014">
    <property type="entry name" value="Cation_Transport_ATPase_IB"/>
</dbReference>
<dbReference type="InterPro" id="IPR023299">
    <property type="entry name" value="ATPase_P-typ_cyto_dom_N"/>
</dbReference>
<dbReference type="SFLD" id="SFLDF00027">
    <property type="entry name" value="p-type_atpase"/>
    <property type="match status" value="1"/>
</dbReference>
<evidence type="ECO:0000259" key="13">
    <source>
        <dbReference type="PROSITE" id="PS50846"/>
    </source>
</evidence>
<dbReference type="InterPro" id="IPR044492">
    <property type="entry name" value="P_typ_ATPase_HD_dom"/>
</dbReference>
<evidence type="ECO:0000256" key="6">
    <source>
        <dbReference type="ARBA" id="ARBA00022840"/>
    </source>
</evidence>
<feature type="domain" description="HMA" evidence="13">
    <location>
        <begin position="69"/>
        <end position="136"/>
    </location>
</feature>
<dbReference type="GO" id="GO:0016887">
    <property type="term" value="F:ATP hydrolysis activity"/>
    <property type="evidence" value="ECO:0007669"/>
    <property type="project" value="InterPro"/>
</dbReference>
<dbReference type="InterPro" id="IPR006121">
    <property type="entry name" value="HMA_dom"/>
</dbReference>
<accession>A0A358HMR6</accession>
<dbReference type="PRINTS" id="PR00119">
    <property type="entry name" value="CATATPASE"/>
</dbReference>
<protein>
    <recommendedName>
        <fullName evidence="10">P-type Zn(2+) transporter</fullName>
        <ecNumber evidence="10">7.2.2.12</ecNumber>
    </recommendedName>
</protein>
<keyword evidence="4 12" id="KW-0479">Metal-binding</keyword>
<dbReference type="Pfam" id="PF00403">
    <property type="entry name" value="HMA"/>
    <property type="match status" value="1"/>
</dbReference>
<dbReference type="Pfam" id="PF00122">
    <property type="entry name" value="E1-E2_ATPase"/>
    <property type="match status" value="1"/>
</dbReference>
<dbReference type="Proteomes" id="UP000264753">
    <property type="component" value="Unassembled WGS sequence"/>
</dbReference>
<keyword evidence="7" id="KW-1278">Translocase</keyword>
<dbReference type="NCBIfam" id="TIGR01494">
    <property type="entry name" value="ATPase_P-type"/>
    <property type="match status" value="1"/>
</dbReference>
<evidence type="ECO:0000256" key="7">
    <source>
        <dbReference type="ARBA" id="ARBA00022967"/>
    </source>
</evidence>
<comment type="similarity">
    <text evidence="2 12">Belongs to the cation transport ATPase (P-type) (TC 3.A.3) family. Type IB subfamily.</text>
</comment>
<evidence type="ECO:0000256" key="2">
    <source>
        <dbReference type="ARBA" id="ARBA00006024"/>
    </source>
</evidence>
<dbReference type="CDD" id="cd00371">
    <property type="entry name" value="HMA"/>
    <property type="match status" value="1"/>
</dbReference>
<reference evidence="16 17" key="1">
    <citation type="journal article" date="2018" name="Nat. Biotechnol.">
        <title>A standardized bacterial taxonomy based on genome phylogeny substantially revises the tree of life.</title>
        <authorList>
            <person name="Parks D.H."/>
            <person name="Chuvochina M."/>
            <person name="Waite D.W."/>
            <person name="Rinke C."/>
            <person name="Skarshewski A."/>
            <person name="Chaumeil P.A."/>
            <person name="Hugenholtz P."/>
        </authorList>
    </citation>
    <scope>NUCLEOTIDE SEQUENCE [LARGE SCALE GENOMIC DNA]</scope>
    <source>
        <strain evidence="14">UBA8707</strain>
        <strain evidence="15">UBA9881</strain>
    </source>
</reference>
<feature type="transmembrane region" description="Helical" evidence="12">
    <location>
        <begin position="751"/>
        <end position="774"/>
    </location>
</feature>
<evidence type="ECO:0000256" key="8">
    <source>
        <dbReference type="ARBA" id="ARBA00022989"/>
    </source>
</evidence>
<dbReference type="SUPFAM" id="SSF56784">
    <property type="entry name" value="HAD-like"/>
    <property type="match status" value="1"/>
</dbReference>
<dbReference type="InterPro" id="IPR023298">
    <property type="entry name" value="ATPase_P-typ_TM_dom_sf"/>
</dbReference>
<feature type="transmembrane region" description="Helical" evidence="12">
    <location>
        <begin position="443"/>
        <end position="467"/>
    </location>
</feature>
<comment type="catalytic activity">
    <reaction evidence="11">
        <text>Zn(2+)(in) + ATP + H2O = Zn(2+)(out) + ADP + phosphate + H(+)</text>
        <dbReference type="Rhea" id="RHEA:20621"/>
        <dbReference type="ChEBI" id="CHEBI:15377"/>
        <dbReference type="ChEBI" id="CHEBI:15378"/>
        <dbReference type="ChEBI" id="CHEBI:29105"/>
        <dbReference type="ChEBI" id="CHEBI:30616"/>
        <dbReference type="ChEBI" id="CHEBI:43474"/>
        <dbReference type="ChEBI" id="CHEBI:456216"/>
        <dbReference type="EC" id="7.2.2.12"/>
    </reaction>
</comment>
<evidence type="ECO:0000313" key="16">
    <source>
        <dbReference type="Proteomes" id="UP000264179"/>
    </source>
</evidence>
<dbReference type="SFLD" id="SFLDG00002">
    <property type="entry name" value="C1.7:_P-type_atpase_like"/>
    <property type="match status" value="1"/>
</dbReference>